<proteinExistence type="predicted"/>
<evidence type="ECO:0000313" key="3">
    <source>
        <dbReference type="Proteomes" id="UP001341840"/>
    </source>
</evidence>
<evidence type="ECO:0000313" key="2">
    <source>
        <dbReference type="EMBL" id="MED6186827.1"/>
    </source>
</evidence>
<protein>
    <submittedName>
        <fullName evidence="2">Uncharacterized protein</fullName>
    </submittedName>
</protein>
<organism evidence="2 3">
    <name type="scientific">Stylosanthes scabra</name>
    <dbReference type="NCBI Taxonomy" id="79078"/>
    <lineage>
        <taxon>Eukaryota</taxon>
        <taxon>Viridiplantae</taxon>
        <taxon>Streptophyta</taxon>
        <taxon>Embryophyta</taxon>
        <taxon>Tracheophyta</taxon>
        <taxon>Spermatophyta</taxon>
        <taxon>Magnoliopsida</taxon>
        <taxon>eudicotyledons</taxon>
        <taxon>Gunneridae</taxon>
        <taxon>Pentapetalae</taxon>
        <taxon>rosids</taxon>
        <taxon>fabids</taxon>
        <taxon>Fabales</taxon>
        <taxon>Fabaceae</taxon>
        <taxon>Papilionoideae</taxon>
        <taxon>50 kb inversion clade</taxon>
        <taxon>dalbergioids sensu lato</taxon>
        <taxon>Dalbergieae</taxon>
        <taxon>Pterocarpus clade</taxon>
        <taxon>Stylosanthes</taxon>
    </lineage>
</organism>
<feature type="region of interest" description="Disordered" evidence="1">
    <location>
        <begin position="74"/>
        <end position="106"/>
    </location>
</feature>
<keyword evidence="3" id="KW-1185">Reference proteome</keyword>
<sequence length="106" mass="11973">MGKINKNFEDQRTEMGNINHNLLSHTVSSEAKSYYTYWGLQQMNPSIAPVPPTSITTMIQNNVQENKPMFDGMLPPWPESGEKKQRELGSLKKTKTGSKELTLDST</sequence>
<gene>
    <name evidence="2" type="ORF">PIB30_070442</name>
</gene>
<reference evidence="2 3" key="1">
    <citation type="journal article" date="2023" name="Plants (Basel)">
        <title>Bridging the Gap: Combining Genomics and Transcriptomics Approaches to Understand Stylosanthes scabra, an Orphan Legume from the Brazilian Caatinga.</title>
        <authorList>
            <person name="Ferreira-Neto J.R.C."/>
            <person name="da Silva M.D."/>
            <person name="Binneck E."/>
            <person name="de Melo N.F."/>
            <person name="da Silva R.H."/>
            <person name="de Melo A.L.T.M."/>
            <person name="Pandolfi V."/>
            <person name="Bustamante F.O."/>
            <person name="Brasileiro-Vidal A.C."/>
            <person name="Benko-Iseppon A.M."/>
        </authorList>
    </citation>
    <scope>NUCLEOTIDE SEQUENCE [LARGE SCALE GENOMIC DNA]</scope>
    <source>
        <tissue evidence="2">Leaves</tissue>
    </source>
</reference>
<feature type="compositionally biased region" description="Basic and acidic residues" evidence="1">
    <location>
        <begin position="80"/>
        <end position="90"/>
    </location>
</feature>
<dbReference type="Proteomes" id="UP001341840">
    <property type="component" value="Unassembled WGS sequence"/>
</dbReference>
<accession>A0ABU6WLS7</accession>
<feature type="compositionally biased region" description="Basic and acidic residues" evidence="1">
    <location>
        <begin position="97"/>
        <end position="106"/>
    </location>
</feature>
<comment type="caution">
    <text evidence="2">The sequence shown here is derived from an EMBL/GenBank/DDBJ whole genome shotgun (WGS) entry which is preliminary data.</text>
</comment>
<name>A0ABU6WLS7_9FABA</name>
<evidence type="ECO:0000256" key="1">
    <source>
        <dbReference type="SAM" id="MobiDB-lite"/>
    </source>
</evidence>
<dbReference type="EMBL" id="JASCZI010182036">
    <property type="protein sequence ID" value="MED6186827.1"/>
    <property type="molecule type" value="Genomic_DNA"/>
</dbReference>